<gene>
    <name evidence="1" type="ORF">PG997_007350</name>
</gene>
<sequence length="178" mass="18250">MSSLPVFATPTAVPYGFTVQVATCTKCGAQPLTVAITFPSGGSPFVPAATTMANGGPLPTPTSTPGAIITPAVTNASSYSSYSTRPTGAPQNSTLLAFNTTITANITLNVVPTPGHSYSLSTLFTSYGSAQEPPATLIPSIYSDQASSGYIPMTFIRILMALKATVVVDTTFGVFVDI</sequence>
<name>A0ABR1W7S4_9PEZI</name>
<dbReference type="RefSeq" id="XP_066667007.1">
    <property type="nucleotide sequence ID" value="XM_066811665.1"/>
</dbReference>
<organism evidence="1 2">
    <name type="scientific">Apiospora hydei</name>
    <dbReference type="NCBI Taxonomy" id="1337664"/>
    <lineage>
        <taxon>Eukaryota</taxon>
        <taxon>Fungi</taxon>
        <taxon>Dikarya</taxon>
        <taxon>Ascomycota</taxon>
        <taxon>Pezizomycotina</taxon>
        <taxon>Sordariomycetes</taxon>
        <taxon>Xylariomycetidae</taxon>
        <taxon>Amphisphaeriales</taxon>
        <taxon>Apiosporaceae</taxon>
        <taxon>Apiospora</taxon>
    </lineage>
</organism>
<keyword evidence="2" id="KW-1185">Reference proteome</keyword>
<accession>A0ABR1W7S4</accession>
<proteinExistence type="predicted"/>
<reference evidence="1 2" key="1">
    <citation type="submission" date="2023-01" db="EMBL/GenBank/DDBJ databases">
        <title>Analysis of 21 Apiospora genomes using comparative genomics revels a genus with tremendous synthesis potential of carbohydrate active enzymes and secondary metabolites.</title>
        <authorList>
            <person name="Sorensen T."/>
        </authorList>
    </citation>
    <scope>NUCLEOTIDE SEQUENCE [LARGE SCALE GENOMIC DNA]</scope>
    <source>
        <strain evidence="1 2">CBS 114990</strain>
    </source>
</reference>
<protein>
    <submittedName>
        <fullName evidence="1">Uncharacterized protein</fullName>
    </submittedName>
</protein>
<evidence type="ECO:0000313" key="2">
    <source>
        <dbReference type="Proteomes" id="UP001433268"/>
    </source>
</evidence>
<dbReference type="GeneID" id="92044725"/>
<comment type="caution">
    <text evidence="1">The sequence shown here is derived from an EMBL/GenBank/DDBJ whole genome shotgun (WGS) entry which is preliminary data.</text>
</comment>
<dbReference type="Proteomes" id="UP001433268">
    <property type="component" value="Unassembled WGS sequence"/>
</dbReference>
<evidence type="ECO:0000313" key="1">
    <source>
        <dbReference type="EMBL" id="KAK8079532.1"/>
    </source>
</evidence>
<dbReference type="EMBL" id="JAQQWN010000006">
    <property type="protein sequence ID" value="KAK8079532.1"/>
    <property type="molecule type" value="Genomic_DNA"/>
</dbReference>